<feature type="region of interest" description="Disordered" evidence="1">
    <location>
        <begin position="1"/>
        <end position="30"/>
    </location>
</feature>
<dbReference type="AlphaFoldDB" id="A0A1S3VYZ5"/>
<dbReference type="Proteomes" id="UP000087766">
    <property type="component" value="Unplaced"/>
</dbReference>
<dbReference type="KEGG" id="vra:106779853"/>
<keyword evidence="2" id="KW-1185">Reference proteome</keyword>
<name>A0A1S3VYZ5_VIGRR</name>
<accession>A0A1S3VYZ5</accession>
<evidence type="ECO:0000256" key="1">
    <source>
        <dbReference type="SAM" id="MobiDB-lite"/>
    </source>
</evidence>
<dbReference type="RefSeq" id="XP_014523550.1">
    <property type="nucleotide sequence ID" value="XM_014668064.2"/>
</dbReference>
<evidence type="ECO:0000313" key="2">
    <source>
        <dbReference type="Proteomes" id="UP000087766"/>
    </source>
</evidence>
<sequence>MDTAPDGRPCPSPAQVNINNAEEIRDGHGNDELRDKVNIYSADKVRDGAVNVESRDNLALVDNNTAQSLTGEDIEAMRSRTQVTKKIDRDISTPKEYVDFVLWESL</sequence>
<evidence type="ECO:0000313" key="3">
    <source>
        <dbReference type="RefSeq" id="XP_014523550.1"/>
    </source>
</evidence>
<dbReference type="STRING" id="3916.A0A1S3VYZ5"/>
<protein>
    <submittedName>
        <fullName evidence="3">Uncharacterized protein LOC106779853 isoform X1</fullName>
    </submittedName>
</protein>
<dbReference type="GeneID" id="106779853"/>
<organism evidence="2 3">
    <name type="scientific">Vigna radiata var. radiata</name>
    <name type="common">Mung bean</name>
    <name type="synonym">Phaseolus aureus</name>
    <dbReference type="NCBI Taxonomy" id="3916"/>
    <lineage>
        <taxon>Eukaryota</taxon>
        <taxon>Viridiplantae</taxon>
        <taxon>Streptophyta</taxon>
        <taxon>Embryophyta</taxon>
        <taxon>Tracheophyta</taxon>
        <taxon>Spermatophyta</taxon>
        <taxon>Magnoliopsida</taxon>
        <taxon>eudicotyledons</taxon>
        <taxon>Gunneridae</taxon>
        <taxon>Pentapetalae</taxon>
        <taxon>rosids</taxon>
        <taxon>fabids</taxon>
        <taxon>Fabales</taxon>
        <taxon>Fabaceae</taxon>
        <taxon>Papilionoideae</taxon>
        <taxon>50 kb inversion clade</taxon>
        <taxon>NPAAA clade</taxon>
        <taxon>indigoferoid/millettioid clade</taxon>
        <taxon>Phaseoleae</taxon>
        <taxon>Vigna</taxon>
    </lineage>
</organism>
<gene>
    <name evidence="3" type="primary">LOC106779853</name>
</gene>
<dbReference type="OrthoDB" id="10254665at2759"/>
<proteinExistence type="predicted"/>
<reference evidence="3" key="1">
    <citation type="submission" date="2025-08" db="UniProtKB">
        <authorList>
            <consortium name="RefSeq"/>
        </authorList>
    </citation>
    <scope>IDENTIFICATION</scope>
    <source>
        <tissue evidence="3">Leaf</tissue>
    </source>
</reference>